<keyword evidence="4" id="KW-0934">Plastid</keyword>
<name>A0A140JZS5_9EUKA</name>
<dbReference type="GeneID" id="27110149"/>
<dbReference type="GO" id="GO:0003735">
    <property type="term" value="F:structural constituent of ribosome"/>
    <property type="evidence" value="ECO:0007669"/>
    <property type="project" value="InterPro"/>
</dbReference>
<dbReference type="Gene3D" id="3.30.70.330">
    <property type="match status" value="1"/>
</dbReference>
<sequence length="88" mass="10384">MIDLLKFQMFTEKSIISLENTKYVFQVDTKLNKKQLKNIFEELFRVKIQSINTCRLPKNFSNSSRKYANFTKKVIITLNSGSIIRFAE</sequence>
<dbReference type="GO" id="GO:1990904">
    <property type="term" value="C:ribonucleoprotein complex"/>
    <property type="evidence" value="ECO:0007669"/>
    <property type="project" value="UniProtKB-KW"/>
</dbReference>
<dbReference type="Pfam" id="PF00276">
    <property type="entry name" value="Ribosomal_L23"/>
    <property type="match status" value="1"/>
</dbReference>
<gene>
    <name evidence="4" type="primary">rpl23</name>
</gene>
<comment type="similarity">
    <text evidence="1">Belongs to the universal ribosomal protein uL23 family.</text>
</comment>
<evidence type="ECO:0000313" key="4">
    <source>
        <dbReference type="EMBL" id="BAU62602.1"/>
    </source>
</evidence>
<dbReference type="InterPro" id="IPR013025">
    <property type="entry name" value="Ribosomal_uL23-like"/>
</dbReference>
<evidence type="ECO:0000256" key="2">
    <source>
        <dbReference type="ARBA" id="ARBA00022980"/>
    </source>
</evidence>
<dbReference type="SUPFAM" id="SSF54189">
    <property type="entry name" value="Ribosomal proteins S24e, L23 and L15e"/>
    <property type="match status" value="1"/>
</dbReference>
<dbReference type="InterPro" id="IPR012678">
    <property type="entry name" value="Ribosomal_uL23/eL15/eS24_sf"/>
</dbReference>
<dbReference type="GO" id="GO:0005840">
    <property type="term" value="C:ribosome"/>
    <property type="evidence" value="ECO:0007669"/>
    <property type="project" value="UniProtKB-KW"/>
</dbReference>
<dbReference type="GO" id="GO:0006412">
    <property type="term" value="P:translation"/>
    <property type="evidence" value="ECO:0007669"/>
    <property type="project" value="InterPro"/>
</dbReference>
<proteinExistence type="inferred from homology"/>
<accession>A0A140JZS5</accession>
<dbReference type="AlphaFoldDB" id="A0A140JZS5"/>
<dbReference type="HAMAP" id="MF_01369_B">
    <property type="entry name" value="Ribosomal_uL23_B"/>
    <property type="match status" value="1"/>
</dbReference>
<evidence type="ECO:0000256" key="3">
    <source>
        <dbReference type="ARBA" id="ARBA00023274"/>
    </source>
</evidence>
<keyword evidence="3" id="KW-0687">Ribonucleoprotein</keyword>
<keyword evidence="2 4" id="KW-0689">Ribosomal protein</keyword>
<geneLocation type="plastid" evidence="4"/>
<dbReference type="RefSeq" id="YP_009240468.1">
    <property type="nucleotide sequence ID" value="NC_029743.1"/>
</dbReference>
<dbReference type="InterPro" id="IPR012677">
    <property type="entry name" value="Nucleotide-bd_a/b_plait_sf"/>
</dbReference>
<reference evidence="4" key="1">
    <citation type="journal article" date="2016" name="J. Plant Res.">
        <title>Plastid genome sequences of Gymnochlora stellata, Lotharella vacuolata, and Partenskyella glossopodia reveal remarkable structural conservation among chlorarachniophyte species.</title>
        <authorList>
            <person name="Suzuki S."/>
            <person name="Hirakawa Y."/>
            <person name="Kofuji R."/>
            <person name="Sugita M."/>
            <person name="Ishida K."/>
        </authorList>
    </citation>
    <scope>NUCLEOTIDE SEQUENCE</scope>
    <source>
        <strain evidence="4">CCMP240</strain>
    </source>
</reference>
<organism evidence="4">
    <name type="scientific">Lotharella vacuolata</name>
    <dbReference type="NCBI Taxonomy" id="74820"/>
    <lineage>
        <taxon>Eukaryota</taxon>
        <taxon>Sar</taxon>
        <taxon>Rhizaria</taxon>
        <taxon>Cercozoa</taxon>
        <taxon>Chlorarachniophyceae</taxon>
        <taxon>Lotharella</taxon>
    </lineage>
</organism>
<evidence type="ECO:0000256" key="1">
    <source>
        <dbReference type="ARBA" id="ARBA00006700"/>
    </source>
</evidence>
<protein>
    <submittedName>
        <fullName evidence="4">50S ribosomal protein L23</fullName>
    </submittedName>
</protein>
<dbReference type="EMBL" id="AP014949">
    <property type="protein sequence ID" value="BAU62602.1"/>
    <property type="molecule type" value="Genomic_DNA"/>
</dbReference>